<evidence type="ECO:0000313" key="2">
    <source>
        <dbReference type="EMBL" id="MCY0150811.1"/>
    </source>
</evidence>
<feature type="signal peptide" evidence="1">
    <location>
        <begin position="1"/>
        <end position="25"/>
    </location>
</feature>
<dbReference type="SUPFAM" id="SSF52833">
    <property type="entry name" value="Thioredoxin-like"/>
    <property type="match status" value="1"/>
</dbReference>
<evidence type="ECO:0000313" key="3">
    <source>
        <dbReference type="Proteomes" id="UP001073227"/>
    </source>
</evidence>
<feature type="chain" id="PRO_5047294477" evidence="1">
    <location>
        <begin position="26"/>
        <end position="160"/>
    </location>
</feature>
<dbReference type="EMBL" id="JAOVZR010000003">
    <property type="protein sequence ID" value="MCY0150811.1"/>
    <property type="molecule type" value="Genomic_DNA"/>
</dbReference>
<keyword evidence="3" id="KW-1185">Reference proteome</keyword>
<proteinExistence type="predicted"/>
<accession>A0ABT3ZGS2</accession>
<evidence type="ECO:0000256" key="1">
    <source>
        <dbReference type="SAM" id="SignalP"/>
    </source>
</evidence>
<dbReference type="Proteomes" id="UP001073227">
    <property type="component" value="Unassembled WGS sequence"/>
</dbReference>
<dbReference type="Pfam" id="PF04214">
    <property type="entry name" value="DUF411"/>
    <property type="match status" value="1"/>
</dbReference>
<keyword evidence="1" id="KW-0732">Signal</keyword>
<dbReference type="InterPro" id="IPR007332">
    <property type="entry name" value="DUF411"/>
</dbReference>
<organism evidence="2 3">
    <name type="scientific">Hoeflea algicola</name>
    <dbReference type="NCBI Taxonomy" id="2983763"/>
    <lineage>
        <taxon>Bacteria</taxon>
        <taxon>Pseudomonadati</taxon>
        <taxon>Pseudomonadota</taxon>
        <taxon>Alphaproteobacteria</taxon>
        <taxon>Hyphomicrobiales</taxon>
        <taxon>Rhizobiaceae</taxon>
        <taxon>Hoeflea</taxon>
    </lineage>
</organism>
<name>A0ABT3ZGS2_9HYPH</name>
<sequence length="160" mass="17186">MTKILTSLAGVFAIGLSITATFAFAETPDTDSQIIVFKSPWCGCCQAWVEAMEQADYHVKTTDVEDLTAIKTRAGVPGNLEACHTAMIGGETKYVLEGHVPIQAVEKLMTERPDIRGVSTPGMPMGSLGMGDDPEANYTVYAFTGRSGEEPAVYFEVGKQ</sequence>
<dbReference type="RefSeq" id="WP_267656550.1">
    <property type="nucleotide sequence ID" value="NZ_JAOVZR010000003.1"/>
</dbReference>
<protein>
    <submittedName>
        <fullName evidence="2">DUF411 domain-containing protein</fullName>
    </submittedName>
</protein>
<reference evidence="2" key="1">
    <citation type="submission" date="2022-10" db="EMBL/GenBank/DDBJ databases">
        <title>Hoeflea sp. G2-23, isolated from marine algae.</title>
        <authorList>
            <person name="Kristyanto S."/>
            <person name="Kim J.M."/>
            <person name="Jeon C.O."/>
        </authorList>
    </citation>
    <scope>NUCLEOTIDE SEQUENCE</scope>
    <source>
        <strain evidence="2">G2-23</strain>
    </source>
</reference>
<comment type="caution">
    <text evidence="2">The sequence shown here is derived from an EMBL/GenBank/DDBJ whole genome shotgun (WGS) entry which is preliminary data.</text>
</comment>
<gene>
    <name evidence="2" type="ORF">OEG84_24710</name>
</gene>
<dbReference type="InterPro" id="IPR036249">
    <property type="entry name" value="Thioredoxin-like_sf"/>
</dbReference>